<evidence type="ECO:0000256" key="2">
    <source>
        <dbReference type="ARBA" id="ARBA00022801"/>
    </source>
</evidence>
<dbReference type="AlphaFoldDB" id="A0A1G9ALU1"/>
<sequence>MSMTKDRSIQAKKLLNDRFGFNSYRAGQEEAISSVLAERHALVMLPTGTGKTLCYQLPAYLLGGSTVIISPLLSLMEDQVEKMKSSGEKSVVALNSFLSFKEKQTILRNLSAYKFIFVSPEMLQQQGMIDQLKQINLSLLVVDEAHCISQWGMDFRADYLKLGKVRQELNNPLTLALTATAVEQVRKDILSVLNLSSEVDQIIYPVDRPSIQLRVAQSFGDKKDQLLKAVGEFKGPGIIYFSSKKLADQLAELIRSQMGIPCESYHSDLDKEDKRRIQSQFLSDALPVICATSAFGMGIDKPDIRFIIHYHLPGSPEMYLQEIGRCSRDRKGGVALLLYENGDEAIQMRLQENTLPNRDELIFAYRHAETLDHLKDDTKINISRHFIEQNIPFEQAAEMVDRYQTHKSVQLRTMVDYAKQQGCKREVLLDYFGEKPEVRRNGCCTGCIRTLSLPYEPLEWPNLLQKSEDLWQDKLKFLFNLQS</sequence>
<dbReference type="InterPro" id="IPR002464">
    <property type="entry name" value="DNA/RNA_helicase_DEAH_CS"/>
</dbReference>
<dbReference type="InterPro" id="IPR011545">
    <property type="entry name" value="DEAD/DEAH_box_helicase_dom"/>
</dbReference>
<dbReference type="InterPro" id="IPR032284">
    <property type="entry name" value="RecQ_Zn-bd"/>
</dbReference>
<organism evidence="10 11">
    <name type="scientific">Alkalibacterium thalassium</name>
    <dbReference type="NCBI Taxonomy" id="426701"/>
    <lineage>
        <taxon>Bacteria</taxon>
        <taxon>Bacillati</taxon>
        <taxon>Bacillota</taxon>
        <taxon>Bacilli</taxon>
        <taxon>Lactobacillales</taxon>
        <taxon>Carnobacteriaceae</taxon>
        <taxon>Alkalibacterium</taxon>
    </lineage>
</organism>
<dbReference type="PROSITE" id="PS00690">
    <property type="entry name" value="DEAH_ATP_HELICASE"/>
    <property type="match status" value="1"/>
</dbReference>
<dbReference type="InterPro" id="IPR014001">
    <property type="entry name" value="Helicase_ATP-bd"/>
</dbReference>
<name>A0A1G9ALU1_9LACT</name>
<dbReference type="PANTHER" id="PTHR13710">
    <property type="entry name" value="DNA HELICASE RECQ FAMILY MEMBER"/>
    <property type="match status" value="1"/>
</dbReference>
<keyword evidence="1" id="KW-0547">Nucleotide-binding</keyword>
<evidence type="ECO:0000256" key="5">
    <source>
        <dbReference type="ARBA" id="ARBA00023125"/>
    </source>
</evidence>
<dbReference type="EMBL" id="FNFK01000021">
    <property type="protein sequence ID" value="SDK28339.1"/>
    <property type="molecule type" value="Genomic_DNA"/>
</dbReference>
<evidence type="ECO:0000259" key="8">
    <source>
        <dbReference type="PROSITE" id="PS51192"/>
    </source>
</evidence>
<dbReference type="InterPro" id="IPR001650">
    <property type="entry name" value="Helicase_C-like"/>
</dbReference>
<dbReference type="SUPFAM" id="SSF52540">
    <property type="entry name" value="P-loop containing nucleoside triphosphate hydrolases"/>
    <property type="match status" value="1"/>
</dbReference>
<evidence type="ECO:0000256" key="1">
    <source>
        <dbReference type="ARBA" id="ARBA00022741"/>
    </source>
</evidence>
<dbReference type="SMART" id="SM00487">
    <property type="entry name" value="DEXDc"/>
    <property type="match status" value="1"/>
</dbReference>
<evidence type="ECO:0000259" key="9">
    <source>
        <dbReference type="PROSITE" id="PS51194"/>
    </source>
</evidence>
<evidence type="ECO:0000313" key="10">
    <source>
        <dbReference type="EMBL" id="SDK28339.1"/>
    </source>
</evidence>
<evidence type="ECO:0000256" key="3">
    <source>
        <dbReference type="ARBA" id="ARBA00022806"/>
    </source>
</evidence>
<keyword evidence="5" id="KW-0238">DNA-binding</keyword>
<dbReference type="SMART" id="SM00490">
    <property type="entry name" value="HELICc"/>
    <property type="match status" value="1"/>
</dbReference>
<dbReference type="GO" id="GO:0016787">
    <property type="term" value="F:hydrolase activity"/>
    <property type="evidence" value="ECO:0007669"/>
    <property type="project" value="UniProtKB-KW"/>
</dbReference>
<keyword evidence="2" id="KW-0378">Hydrolase</keyword>
<dbReference type="GO" id="GO:0043138">
    <property type="term" value="F:3'-5' DNA helicase activity"/>
    <property type="evidence" value="ECO:0007669"/>
    <property type="project" value="TreeGrafter"/>
</dbReference>
<dbReference type="Gene3D" id="3.40.50.300">
    <property type="entry name" value="P-loop containing nucleotide triphosphate hydrolases"/>
    <property type="match status" value="2"/>
</dbReference>
<dbReference type="STRING" id="426701.SAMN04488098_102110"/>
<feature type="domain" description="Helicase ATP-binding" evidence="8">
    <location>
        <begin position="32"/>
        <end position="199"/>
    </location>
</feature>
<dbReference type="PROSITE" id="PS51192">
    <property type="entry name" value="HELICASE_ATP_BIND_1"/>
    <property type="match status" value="1"/>
</dbReference>
<dbReference type="FunFam" id="3.40.50.300:FF:001389">
    <property type="entry name" value="ATP-dependent DNA helicase RecQ"/>
    <property type="match status" value="1"/>
</dbReference>
<dbReference type="InterPro" id="IPR004589">
    <property type="entry name" value="DNA_helicase_ATP-dep_RecQ"/>
</dbReference>
<dbReference type="GO" id="GO:0030894">
    <property type="term" value="C:replisome"/>
    <property type="evidence" value="ECO:0007669"/>
    <property type="project" value="TreeGrafter"/>
</dbReference>
<evidence type="ECO:0000256" key="7">
    <source>
        <dbReference type="ARBA" id="ARBA00044550"/>
    </source>
</evidence>
<dbReference type="InterPro" id="IPR027417">
    <property type="entry name" value="P-loop_NTPase"/>
</dbReference>
<dbReference type="Pfam" id="PF00271">
    <property type="entry name" value="Helicase_C"/>
    <property type="match status" value="1"/>
</dbReference>
<dbReference type="GO" id="GO:0005524">
    <property type="term" value="F:ATP binding"/>
    <property type="evidence" value="ECO:0007669"/>
    <property type="project" value="UniProtKB-KW"/>
</dbReference>
<dbReference type="Proteomes" id="UP000199433">
    <property type="component" value="Unassembled WGS sequence"/>
</dbReference>
<protein>
    <recommendedName>
        <fullName evidence="6">ATP-dependent DNA helicase RecQ</fullName>
    </recommendedName>
    <alternativeName>
        <fullName evidence="7">DNA 3'-5' helicase RecQ</fullName>
    </alternativeName>
</protein>
<feature type="domain" description="Helicase C-terminal" evidence="9">
    <location>
        <begin position="222"/>
        <end position="369"/>
    </location>
</feature>
<proteinExistence type="predicted"/>
<dbReference type="PROSITE" id="PS51194">
    <property type="entry name" value="HELICASE_CTER"/>
    <property type="match status" value="1"/>
</dbReference>
<evidence type="ECO:0000313" key="11">
    <source>
        <dbReference type="Proteomes" id="UP000199433"/>
    </source>
</evidence>
<dbReference type="NCBIfam" id="TIGR00614">
    <property type="entry name" value="recQ_fam"/>
    <property type="match status" value="1"/>
</dbReference>
<keyword evidence="3 10" id="KW-0347">Helicase</keyword>
<dbReference type="GO" id="GO:0006281">
    <property type="term" value="P:DNA repair"/>
    <property type="evidence" value="ECO:0007669"/>
    <property type="project" value="TreeGrafter"/>
</dbReference>
<accession>A0A1G9ALU1</accession>
<evidence type="ECO:0000256" key="6">
    <source>
        <dbReference type="ARBA" id="ARBA00044535"/>
    </source>
</evidence>
<dbReference type="GO" id="GO:0009378">
    <property type="term" value="F:four-way junction helicase activity"/>
    <property type="evidence" value="ECO:0007669"/>
    <property type="project" value="TreeGrafter"/>
</dbReference>
<dbReference type="GO" id="GO:0006310">
    <property type="term" value="P:DNA recombination"/>
    <property type="evidence" value="ECO:0007669"/>
    <property type="project" value="InterPro"/>
</dbReference>
<dbReference type="GO" id="GO:0003677">
    <property type="term" value="F:DNA binding"/>
    <property type="evidence" value="ECO:0007669"/>
    <property type="project" value="UniProtKB-KW"/>
</dbReference>
<dbReference type="CDD" id="cd17920">
    <property type="entry name" value="DEXHc_RecQ"/>
    <property type="match status" value="1"/>
</dbReference>
<dbReference type="Pfam" id="PF00270">
    <property type="entry name" value="DEAD"/>
    <property type="match status" value="1"/>
</dbReference>
<dbReference type="GO" id="GO:0005737">
    <property type="term" value="C:cytoplasm"/>
    <property type="evidence" value="ECO:0007669"/>
    <property type="project" value="TreeGrafter"/>
</dbReference>
<gene>
    <name evidence="10" type="ORF">SAMN04488098_102110</name>
</gene>
<reference evidence="11" key="1">
    <citation type="submission" date="2016-10" db="EMBL/GenBank/DDBJ databases">
        <authorList>
            <person name="Varghese N."/>
            <person name="Submissions S."/>
        </authorList>
    </citation>
    <scope>NUCLEOTIDE SEQUENCE [LARGE SCALE GENOMIC DNA]</scope>
    <source>
        <strain evidence="11">DSM 19181</strain>
    </source>
</reference>
<keyword evidence="11" id="KW-1185">Reference proteome</keyword>
<dbReference type="Pfam" id="PF16124">
    <property type="entry name" value="RecQ_Zn_bind"/>
    <property type="match status" value="1"/>
</dbReference>
<evidence type="ECO:0000256" key="4">
    <source>
        <dbReference type="ARBA" id="ARBA00022840"/>
    </source>
</evidence>
<keyword evidence="4" id="KW-0067">ATP-binding</keyword>
<dbReference type="GO" id="GO:0043590">
    <property type="term" value="C:bacterial nucleoid"/>
    <property type="evidence" value="ECO:0007669"/>
    <property type="project" value="TreeGrafter"/>
</dbReference>
<dbReference type="PANTHER" id="PTHR13710:SF84">
    <property type="entry name" value="ATP-DEPENDENT DNA HELICASE RECS-RELATED"/>
    <property type="match status" value="1"/>
</dbReference>